<dbReference type="AlphaFoldDB" id="A0A5B0X409"/>
<dbReference type="InterPro" id="IPR003367">
    <property type="entry name" value="Thrombospondin_3-like_rpt"/>
</dbReference>
<dbReference type="FunFam" id="4.10.1080.10:FF:000001">
    <property type="entry name" value="Thrombospondin 3"/>
    <property type="match status" value="1"/>
</dbReference>
<dbReference type="InterPro" id="IPR017897">
    <property type="entry name" value="Thrombospondin_3_rpt"/>
</dbReference>
<dbReference type="Gene3D" id="4.10.1080.10">
    <property type="entry name" value="TSP type-3 repeat"/>
    <property type="match status" value="2"/>
</dbReference>
<dbReference type="Gene3D" id="3.40.390.10">
    <property type="entry name" value="Collagenase (Catalytic Domain)"/>
    <property type="match status" value="1"/>
</dbReference>
<dbReference type="SUPFAM" id="SSF103647">
    <property type="entry name" value="TSP type-3 repeat"/>
    <property type="match status" value="2"/>
</dbReference>
<name>A0A5B0X409_9GAMM</name>
<dbReference type="Pfam" id="PF02412">
    <property type="entry name" value="TSP_3"/>
    <property type="match status" value="6"/>
</dbReference>
<evidence type="ECO:0000256" key="3">
    <source>
        <dbReference type="SAM" id="MobiDB-lite"/>
    </source>
</evidence>
<dbReference type="RefSeq" id="WP_149609451.1">
    <property type="nucleotide sequence ID" value="NZ_VTUX01000001.1"/>
</dbReference>
<evidence type="ECO:0000313" key="5">
    <source>
        <dbReference type="EMBL" id="KAA1193982.1"/>
    </source>
</evidence>
<dbReference type="InterPro" id="IPR028974">
    <property type="entry name" value="TSP_type-3_rpt"/>
</dbReference>
<organism evidence="5 6">
    <name type="scientific">Pseudohalioglobus sediminis</name>
    <dbReference type="NCBI Taxonomy" id="2606449"/>
    <lineage>
        <taxon>Bacteria</taxon>
        <taxon>Pseudomonadati</taxon>
        <taxon>Pseudomonadota</taxon>
        <taxon>Gammaproteobacteria</taxon>
        <taxon>Cellvibrionales</taxon>
        <taxon>Halieaceae</taxon>
        <taxon>Pseudohalioglobus</taxon>
    </lineage>
</organism>
<keyword evidence="2" id="KW-0106">Calcium</keyword>
<dbReference type="PANTHER" id="PTHR10199:SF110">
    <property type="entry name" value="TSP C-TERMINAL DOMAIN-CONTAINING PROTEIN"/>
    <property type="match status" value="1"/>
</dbReference>
<dbReference type="EMBL" id="VTUX01000001">
    <property type="protein sequence ID" value="KAA1193982.1"/>
    <property type="molecule type" value="Genomic_DNA"/>
</dbReference>
<evidence type="ECO:0000256" key="2">
    <source>
        <dbReference type="ARBA" id="ARBA00022837"/>
    </source>
</evidence>
<dbReference type="GO" id="GO:0007155">
    <property type="term" value="P:cell adhesion"/>
    <property type="evidence" value="ECO:0007669"/>
    <property type="project" value="InterPro"/>
</dbReference>
<dbReference type="GO" id="GO:0008237">
    <property type="term" value="F:metallopeptidase activity"/>
    <property type="evidence" value="ECO:0007669"/>
    <property type="project" value="InterPro"/>
</dbReference>
<keyword evidence="1 4" id="KW-0732">Signal</keyword>
<keyword evidence="6" id="KW-1185">Reference proteome</keyword>
<dbReference type="SUPFAM" id="SSF55486">
    <property type="entry name" value="Metalloproteases ('zincins'), catalytic domain"/>
    <property type="match status" value="1"/>
</dbReference>
<dbReference type="Proteomes" id="UP000323708">
    <property type="component" value="Unassembled WGS sequence"/>
</dbReference>
<feature type="signal peptide" evidence="4">
    <location>
        <begin position="1"/>
        <end position="20"/>
    </location>
</feature>
<evidence type="ECO:0000256" key="1">
    <source>
        <dbReference type="ARBA" id="ARBA00022729"/>
    </source>
</evidence>
<protein>
    <recommendedName>
        <fullName evidence="7">Thrombospondin type 3 repeat-containing protein</fullName>
    </recommendedName>
</protein>
<evidence type="ECO:0000256" key="4">
    <source>
        <dbReference type="SAM" id="SignalP"/>
    </source>
</evidence>
<dbReference type="PANTHER" id="PTHR10199">
    <property type="entry name" value="THROMBOSPONDIN"/>
    <property type="match status" value="1"/>
</dbReference>
<gene>
    <name evidence="5" type="ORF">F0M18_00615</name>
</gene>
<reference evidence="5 6" key="1">
    <citation type="submission" date="2019-09" db="EMBL/GenBank/DDBJ databases">
        <authorList>
            <person name="Chen X.-Y."/>
        </authorList>
    </citation>
    <scope>NUCLEOTIDE SEQUENCE [LARGE SCALE GENOMIC DNA]</scope>
    <source>
        <strain evidence="5 6">NY5</strain>
    </source>
</reference>
<feature type="chain" id="PRO_5023119464" description="Thrombospondin type 3 repeat-containing protein" evidence="4">
    <location>
        <begin position="21"/>
        <end position="534"/>
    </location>
</feature>
<dbReference type="GO" id="GO:0005509">
    <property type="term" value="F:calcium ion binding"/>
    <property type="evidence" value="ECO:0007669"/>
    <property type="project" value="InterPro"/>
</dbReference>
<accession>A0A5B0X409</accession>
<dbReference type="PROSITE" id="PS51234">
    <property type="entry name" value="TSP3"/>
    <property type="match status" value="1"/>
</dbReference>
<comment type="caution">
    <text evidence="5">The sequence shown here is derived from an EMBL/GenBank/DDBJ whole genome shotgun (WGS) entry which is preliminary data.</text>
</comment>
<sequence>MINRTLLVLVCLLLPVSAHAAKVTLHEAEVDAIFAQEGFGENAIDIRYGESQVLADADFLEVFFAFGGGPGSAATTFDRLVERSLGQDSSVIYIYFVDRLEVDFGSGSGRTDLAGLAVQNTIVVRSEDEDAAEPNPQGGADGIQGARLLAHEIGHVLGLRHCNEVDFATLCPDAFSPDRPQNLMDATTGNPFIPYSTALGQTQIDFLFSPNNIPVNRFGFIKNDGDGNYVEVVPVLVTAPVVDSDGDGVEDGADNCPATANADQVNFDGDALGDACDICPSDPENDADGDGVCAEVDNCPAVNNPGQVDTDRDGFGDACNNSFDDDGDEWANSVDNCPANANTSQLNSDGDSLGDACDVCPLDADNDVDGDGFCADADNCPLIANPSQSDIDNDELGDACDNDADGDSVNDDVDNCPLIANADQADFDLDGEGDLCDADNDNDKVIDAADQCIGTAIGAAVNSEGCSVAQLCPADASWKNHGTYVRCVAQTSRGFVREGLLSKRERRAAIAAAASSDAGKKQKQNKAGDKDKKK</sequence>
<evidence type="ECO:0008006" key="7">
    <source>
        <dbReference type="Google" id="ProtNLM"/>
    </source>
</evidence>
<evidence type="ECO:0000313" key="6">
    <source>
        <dbReference type="Proteomes" id="UP000323708"/>
    </source>
</evidence>
<feature type="region of interest" description="Disordered" evidence="3">
    <location>
        <begin position="511"/>
        <end position="534"/>
    </location>
</feature>
<dbReference type="InterPro" id="IPR024079">
    <property type="entry name" value="MetalloPept_cat_dom_sf"/>
</dbReference>
<proteinExistence type="predicted"/>